<evidence type="ECO:0000256" key="1">
    <source>
        <dbReference type="SAM" id="MobiDB-lite"/>
    </source>
</evidence>
<dbReference type="PANTHER" id="PTHR36783:SF2">
    <property type="entry name" value="THYLAKOID LUMENAL 17.9 KDA PROTEIN, CHLOROPLASTIC"/>
    <property type="match status" value="1"/>
</dbReference>
<dbReference type="EMBL" id="CAMGYJ010000003">
    <property type="protein sequence ID" value="CAI0388943.1"/>
    <property type="molecule type" value="Genomic_DNA"/>
</dbReference>
<dbReference type="Proteomes" id="UP001154282">
    <property type="component" value="Unassembled WGS sequence"/>
</dbReference>
<dbReference type="AlphaFoldDB" id="A0AAV0HWH9"/>
<feature type="region of interest" description="Disordered" evidence="1">
    <location>
        <begin position="12"/>
        <end position="37"/>
    </location>
</feature>
<evidence type="ECO:0000313" key="2">
    <source>
        <dbReference type="EMBL" id="CAI0388943.1"/>
    </source>
</evidence>
<comment type="caution">
    <text evidence="2">The sequence shown here is derived from an EMBL/GenBank/DDBJ whole genome shotgun (WGS) entry which is preliminary data.</text>
</comment>
<dbReference type="GO" id="GO:0009543">
    <property type="term" value="C:chloroplast thylakoid lumen"/>
    <property type="evidence" value="ECO:0007669"/>
    <property type="project" value="TreeGrafter"/>
</dbReference>
<name>A0AAV0HWH9_9ROSI</name>
<dbReference type="InterPro" id="IPR037734">
    <property type="entry name" value="Thylakoid_lumenal_17.9"/>
</dbReference>
<proteinExistence type="predicted"/>
<evidence type="ECO:0008006" key="4">
    <source>
        <dbReference type="Google" id="ProtNLM"/>
    </source>
</evidence>
<gene>
    <name evidence="2" type="ORF">LITE_LOCUS6034</name>
</gene>
<dbReference type="PANTHER" id="PTHR36783">
    <property type="entry name" value="THYLAKOID LUMENAL 17.9 KDA PROTEIN, CHLOROPLASTIC"/>
    <property type="match status" value="1"/>
</dbReference>
<keyword evidence="3" id="KW-1185">Reference proteome</keyword>
<reference evidence="2" key="1">
    <citation type="submission" date="2022-08" db="EMBL/GenBank/DDBJ databases">
        <authorList>
            <person name="Gutierrez-Valencia J."/>
        </authorList>
    </citation>
    <scope>NUCLEOTIDE SEQUENCE</scope>
</reference>
<accession>A0AAV0HWH9</accession>
<feature type="compositionally biased region" description="Low complexity" evidence="1">
    <location>
        <begin position="18"/>
        <end position="27"/>
    </location>
</feature>
<sequence length="239" mass="25851">MEMIGQAAALLHLPHPPSSSSTSRIPIPNRPPTLAAENPKIPSLSNHLLSLAIALTLNSPLLPCNAIPSLNNNTPNSLSPTTPFSQSKNLQVGLLDGKIRPCPSTNPGCVSTNPKSSSFSFPWTIPDAADSTPATEEFAVKKLEQAIQLTQKNPKIRVTENTPYAGRYLEAEVDGFFGTRDILEFLVKGVVVTYRCVATKVTFVYPFTTAIGDSKGQQERLDQIIDQLGWFSPSFDSMG</sequence>
<evidence type="ECO:0000313" key="3">
    <source>
        <dbReference type="Proteomes" id="UP001154282"/>
    </source>
</evidence>
<organism evidence="2 3">
    <name type="scientific">Linum tenue</name>
    <dbReference type="NCBI Taxonomy" id="586396"/>
    <lineage>
        <taxon>Eukaryota</taxon>
        <taxon>Viridiplantae</taxon>
        <taxon>Streptophyta</taxon>
        <taxon>Embryophyta</taxon>
        <taxon>Tracheophyta</taxon>
        <taxon>Spermatophyta</taxon>
        <taxon>Magnoliopsida</taxon>
        <taxon>eudicotyledons</taxon>
        <taxon>Gunneridae</taxon>
        <taxon>Pentapetalae</taxon>
        <taxon>rosids</taxon>
        <taxon>fabids</taxon>
        <taxon>Malpighiales</taxon>
        <taxon>Linaceae</taxon>
        <taxon>Linum</taxon>
    </lineage>
</organism>
<protein>
    <recommendedName>
        <fullName evidence="4">Thylakoid lumenal 17.9 kDa protein, chloroplastic</fullName>
    </recommendedName>
</protein>